<evidence type="ECO:0000313" key="2">
    <source>
        <dbReference type="Proteomes" id="UP000197638"/>
    </source>
</evidence>
<gene>
    <name evidence="1" type="ORF">CBG61_07730</name>
</gene>
<protein>
    <submittedName>
        <fullName evidence="1">Uncharacterized protein</fullName>
    </submittedName>
</protein>
<name>A0A241Q1Z2_FUSNP</name>
<organism evidence="1 2">
    <name type="scientific">Fusobacterium nucleatum subsp. polymorphum</name>
    <name type="common">Fusobacterium polymorphum</name>
    <dbReference type="NCBI Taxonomy" id="76857"/>
    <lineage>
        <taxon>Bacteria</taxon>
        <taxon>Fusobacteriati</taxon>
        <taxon>Fusobacteriota</taxon>
        <taxon>Fusobacteriia</taxon>
        <taxon>Fusobacteriales</taxon>
        <taxon>Fusobacteriaceae</taxon>
        <taxon>Fusobacterium</taxon>
    </lineage>
</organism>
<dbReference type="EMBL" id="CP022123">
    <property type="protein sequence ID" value="ASG28811.1"/>
    <property type="molecule type" value="Genomic_DNA"/>
</dbReference>
<dbReference type="AlphaFoldDB" id="A0A241Q1Z2"/>
<accession>A0A241Q1Z2</accession>
<reference evidence="1 2" key="1">
    <citation type="submission" date="2017-06" db="EMBL/GenBank/DDBJ databases">
        <title>Genome sequencing of Fusobacterium nucleatum subsp. polymorphum KCOM 1275 (=ChDC F310).</title>
        <authorList>
            <person name="Kook J.-K."/>
            <person name="Park S.-N."/>
            <person name="Lim Y.K."/>
            <person name="Roh H."/>
        </authorList>
    </citation>
    <scope>NUCLEOTIDE SEQUENCE [LARGE SCALE GENOMIC DNA]</scope>
    <source>
        <strain evidence="1 2">KCOM 1275</strain>
    </source>
</reference>
<proteinExistence type="predicted"/>
<evidence type="ECO:0000313" key="1">
    <source>
        <dbReference type="EMBL" id="ASG28811.1"/>
    </source>
</evidence>
<sequence>MASNMLRITRLILFNFYLKIWNITRLFLNNLIIGGQNEKVFSFNYGSFNVSCSICTFTINFC</sequence>
<dbReference type="Proteomes" id="UP000197638">
    <property type="component" value="Chromosome"/>
</dbReference>